<proteinExistence type="predicted"/>
<sequence length="137" mass="14385">MRSTPLQSAFGIQILILLSSVFISFSAAAPGVLPLGHLKGKHQAVSDPSGASSTGLQAAVDTATTGAHPIELVSKLGSALSDADCLQLHVEIETDPNLQEDPNIQETAWILLQEKRRRFDGSCEVVPAATLGATLTR</sequence>
<keyword evidence="3" id="KW-1185">Reference proteome</keyword>
<dbReference type="AlphaFoldDB" id="A0A3N4HFW3"/>
<reference evidence="2 3" key="1">
    <citation type="journal article" date="2018" name="Nat. Ecol. Evol.">
        <title>Pezizomycetes genomes reveal the molecular basis of ectomycorrhizal truffle lifestyle.</title>
        <authorList>
            <person name="Murat C."/>
            <person name="Payen T."/>
            <person name="Noel B."/>
            <person name="Kuo A."/>
            <person name="Morin E."/>
            <person name="Chen J."/>
            <person name="Kohler A."/>
            <person name="Krizsan K."/>
            <person name="Balestrini R."/>
            <person name="Da Silva C."/>
            <person name="Montanini B."/>
            <person name="Hainaut M."/>
            <person name="Levati E."/>
            <person name="Barry K.W."/>
            <person name="Belfiori B."/>
            <person name="Cichocki N."/>
            <person name="Clum A."/>
            <person name="Dockter R.B."/>
            <person name="Fauchery L."/>
            <person name="Guy J."/>
            <person name="Iotti M."/>
            <person name="Le Tacon F."/>
            <person name="Lindquist E.A."/>
            <person name="Lipzen A."/>
            <person name="Malagnac F."/>
            <person name="Mello A."/>
            <person name="Molinier V."/>
            <person name="Miyauchi S."/>
            <person name="Poulain J."/>
            <person name="Riccioni C."/>
            <person name="Rubini A."/>
            <person name="Sitrit Y."/>
            <person name="Splivallo R."/>
            <person name="Traeger S."/>
            <person name="Wang M."/>
            <person name="Zifcakova L."/>
            <person name="Wipf D."/>
            <person name="Zambonelli A."/>
            <person name="Paolocci F."/>
            <person name="Nowrousian M."/>
            <person name="Ottonello S."/>
            <person name="Baldrian P."/>
            <person name="Spatafora J.W."/>
            <person name="Henrissat B."/>
            <person name="Nagy L.G."/>
            <person name="Aury J.M."/>
            <person name="Wincker P."/>
            <person name="Grigoriev I.V."/>
            <person name="Bonfante P."/>
            <person name="Martin F.M."/>
        </authorList>
    </citation>
    <scope>NUCLEOTIDE SEQUENCE [LARGE SCALE GENOMIC DNA]</scope>
    <source>
        <strain evidence="2 3">RN42</strain>
    </source>
</reference>
<accession>A0A3N4HFW3</accession>
<dbReference type="EMBL" id="ML119884">
    <property type="protein sequence ID" value="RPA72026.1"/>
    <property type="molecule type" value="Genomic_DNA"/>
</dbReference>
<evidence type="ECO:0000256" key="1">
    <source>
        <dbReference type="SAM" id="Phobius"/>
    </source>
</evidence>
<protein>
    <submittedName>
        <fullName evidence="2">Uncharacterized protein</fullName>
    </submittedName>
</protein>
<organism evidence="2 3">
    <name type="scientific">Ascobolus immersus RN42</name>
    <dbReference type="NCBI Taxonomy" id="1160509"/>
    <lineage>
        <taxon>Eukaryota</taxon>
        <taxon>Fungi</taxon>
        <taxon>Dikarya</taxon>
        <taxon>Ascomycota</taxon>
        <taxon>Pezizomycotina</taxon>
        <taxon>Pezizomycetes</taxon>
        <taxon>Pezizales</taxon>
        <taxon>Ascobolaceae</taxon>
        <taxon>Ascobolus</taxon>
    </lineage>
</organism>
<feature type="transmembrane region" description="Helical" evidence="1">
    <location>
        <begin position="12"/>
        <end position="33"/>
    </location>
</feature>
<keyword evidence="1" id="KW-0812">Transmembrane</keyword>
<evidence type="ECO:0000313" key="2">
    <source>
        <dbReference type="EMBL" id="RPA72026.1"/>
    </source>
</evidence>
<name>A0A3N4HFW3_ASCIM</name>
<evidence type="ECO:0000313" key="3">
    <source>
        <dbReference type="Proteomes" id="UP000275078"/>
    </source>
</evidence>
<keyword evidence="1" id="KW-1133">Transmembrane helix</keyword>
<keyword evidence="1" id="KW-0472">Membrane</keyword>
<dbReference type="Proteomes" id="UP000275078">
    <property type="component" value="Unassembled WGS sequence"/>
</dbReference>
<gene>
    <name evidence="2" type="ORF">BJ508DRAFT_335440</name>
</gene>